<dbReference type="InterPro" id="IPR033738">
    <property type="entry name" value="AsnB_N"/>
</dbReference>
<dbReference type="InterPro" id="IPR017932">
    <property type="entry name" value="GATase_2_dom"/>
</dbReference>
<evidence type="ECO:0000259" key="5">
    <source>
        <dbReference type="PROSITE" id="PS51278"/>
    </source>
</evidence>
<dbReference type="GO" id="GO:0005524">
    <property type="term" value="F:ATP binding"/>
    <property type="evidence" value="ECO:0007669"/>
    <property type="project" value="UniProtKB-KW"/>
</dbReference>
<protein>
    <recommendedName>
        <fullName evidence="5">Glutamine amidotransferase type-2 domain-containing protein</fullName>
    </recommendedName>
</protein>
<feature type="non-terminal residue" evidence="6">
    <location>
        <position position="283"/>
    </location>
</feature>
<reference evidence="6" key="1">
    <citation type="submission" date="2018-05" db="EMBL/GenBank/DDBJ databases">
        <authorList>
            <person name="Lanie J.A."/>
            <person name="Ng W.-L."/>
            <person name="Kazmierczak K.M."/>
            <person name="Andrzejewski T.M."/>
            <person name="Davidsen T.M."/>
            <person name="Wayne K.J."/>
            <person name="Tettelin H."/>
            <person name="Glass J.I."/>
            <person name="Rusch D."/>
            <person name="Podicherti R."/>
            <person name="Tsui H.-C.T."/>
            <person name="Winkler M.E."/>
        </authorList>
    </citation>
    <scope>NUCLEOTIDE SEQUENCE</scope>
</reference>
<evidence type="ECO:0000256" key="2">
    <source>
        <dbReference type="ARBA" id="ARBA00022741"/>
    </source>
</evidence>
<dbReference type="SUPFAM" id="SSF56235">
    <property type="entry name" value="N-terminal nucleophile aminohydrolases (Ntn hydrolases)"/>
    <property type="match status" value="1"/>
</dbReference>
<name>A0A382AI00_9ZZZZ</name>
<dbReference type="InterPro" id="IPR051786">
    <property type="entry name" value="ASN_synthetase/amidase"/>
</dbReference>
<dbReference type="Gene3D" id="3.60.20.10">
    <property type="entry name" value="Glutamine Phosphoribosylpyrophosphate, subunit 1, domain 1"/>
    <property type="match status" value="1"/>
</dbReference>
<dbReference type="GO" id="GO:0006529">
    <property type="term" value="P:asparagine biosynthetic process"/>
    <property type="evidence" value="ECO:0007669"/>
    <property type="project" value="InterPro"/>
</dbReference>
<dbReference type="PROSITE" id="PS51278">
    <property type="entry name" value="GATASE_TYPE_2"/>
    <property type="match status" value="1"/>
</dbReference>
<evidence type="ECO:0000256" key="3">
    <source>
        <dbReference type="ARBA" id="ARBA00022840"/>
    </source>
</evidence>
<dbReference type="SUPFAM" id="SSF52402">
    <property type="entry name" value="Adenine nucleotide alpha hydrolases-like"/>
    <property type="match status" value="1"/>
</dbReference>
<comment type="similarity">
    <text evidence="1">Belongs to the asparagine synthetase family.</text>
</comment>
<dbReference type="InterPro" id="IPR014729">
    <property type="entry name" value="Rossmann-like_a/b/a_fold"/>
</dbReference>
<dbReference type="InterPro" id="IPR001962">
    <property type="entry name" value="Asn_synthase"/>
</dbReference>
<dbReference type="CDD" id="cd00712">
    <property type="entry name" value="AsnB"/>
    <property type="match status" value="1"/>
</dbReference>
<keyword evidence="2" id="KW-0547">Nucleotide-binding</keyword>
<dbReference type="NCBIfam" id="TIGR01536">
    <property type="entry name" value="asn_synth_AEB"/>
    <property type="match status" value="1"/>
</dbReference>
<dbReference type="PANTHER" id="PTHR43284">
    <property type="entry name" value="ASPARAGINE SYNTHETASE (GLUTAMINE-HYDROLYZING)"/>
    <property type="match status" value="1"/>
</dbReference>
<dbReference type="InterPro" id="IPR006426">
    <property type="entry name" value="Asn_synth_AEB"/>
</dbReference>
<dbReference type="PANTHER" id="PTHR43284:SF1">
    <property type="entry name" value="ASPARAGINE SYNTHETASE"/>
    <property type="match status" value="1"/>
</dbReference>
<feature type="domain" description="Glutamine amidotransferase type-2" evidence="5">
    <location>
        <begin position="1"/>
        <end position="193"/>
    </location>
</feature>
<keyword evidence="3" id="KW-0067">ATP-binding</keyword>
<dbReference type="GO" id="GO:0005829">
    <property type="term" value="C:cytosol"/>
    <property type="evidence" value="ECO:0007669"/>
    <property type="project" value="TreeGrafter"/>
</dbReference>
<dbReference type="InterPro" id="IPR029055">
    <property type="entry name" value="Ntn_hydrolases_N"/>
</dbReference>
<evidence type="ECO:0000256" key="1">
    <source>
        <dbReference type="ARBA" id="ARBA00005752"/>
    </source>
</evidence>
<sequence>MRDQLVHRGPDTSGLYVSPNGSAGLGFRRLKIIDLSKNADAPLPNEDGSVYVMLNGEIYNFEELRTDLIQRGHTFRSRSDTEVIVHLYEEYGAECIERLDGMFAIAIWDDRHQRLILARDRTGKKPLFFLHEGKRLIFASEVKAFFAHPDFCLTVDDGAVPAYFIYGYVPSPRTFYRGVRQLEPGTVLIVKNDGRVTSRAFWKARFPSREAVSPIARPDAVVALRRLMEKAVQCRLTSDVPLGAFLSGGVDSTIVVGLMSQFLDQPVKTFSIGFKDSPGYDET</sequence>
<gene>
    <name evidence="6" type="ORF">METZ01_LOCUS154059</name>
</gene>
<dbReference type="GO" id="GO:0004066">
    <property type="term" value="F:asparagine synthase (glutamine-hydrolyzing) activity"/>
    <property type="evidence" value="ECO:0007669"/>
    <property type="project" value="InterPro"/>
</dbReference>
<accession>A0A382AI00</accession>
<dbReference type="EMBL" id="UINC01025508">
    <property type="protein sequence ID" value="SVB01205.1"/>
    <property type="molecule type" value="Genomic_DNA"/>
</dbReference>
<keyword evidence="4" id="KW-0315">Glutamine amidotransferase</keyword>
<dbReference type="Pfam" id="PF00733">
    <property type="entry name" value="Asn_synthase"/>
    <property type="match status" value="1"/>
</dbReference>
<dbReference type="Pfam" id="PF13537">
    <property type="entry name" value="GATase_7"/>
    <property type="match status" value="1"/>
</dbReference>
<evidence type="ECO:0000313" key="6">
    <source>
        <dbReference type="EMBL" id="SVB01205.1"/>
    </source>
</evidence>
<organism evidence="6">
    <name type="scientific">marine metagenome</name>
    <dbReference type="NCBI Taxonomy" id="408172"/>
    <lineage>
        <taxon>unclassified sequences</taxon>
        <taxon>metagenomes</taxon>
        <taxon>ecological metagenomes</taxon>
    </lineage>
</organism>
<evidence type="ECO:0000256" key="4">
    <source>
        <dbReference type="ARBA" id="ARBA00022962"/>
    </source>
</evidence>
<dbReference type="AlphaFoldDB" id="A0A382AI00"/>
<dbReference type="Gene3D" id="3.40.50.620">
    <property type="entry name" value="HUPs"/>
    <property type="match status" value="1"/>
</dbReference>
<proteinExistence type="inferred from homology"/>